<dbReference type="OrthoDB" id="4790250at2759"/>
<reference evidence="2 3" key="1">
    <citation type="submission" date="2019-06" db="EMBL/GenBank/DDBJ databases">
        <title>Genome Sequence of the Brown Rot Fungal Pathogen Monilinia laxa.</title>
        <authorList>
            <person name="De Miccolis Angelini R.M."/>
            <person name="Landi L."/>
            <person name="Abate D."/>
            <person name="Pollastro S."/>
            <person name="Romanazzi G."/>
            <person name="Faretra F."/>
        </authorList>
    </citation>
    <scope>NUCLEOTIDE SEQUENCE [LARGE SCALE GENOMIC DNA]</scope>
    <source>
        <strain evidence="2 3">Mlax316</strain>
    </source>
</reference>
<dbReference type="AlphaFoldDB" id="A0A5N6KPU1"/>
<comment type="caution">
    <text evidence="2">The sequence shown here is derived from an EMBL/GenBank/DDBJ whole genome shotgun (WGS) entry which is preliminary data.</text>
</comment>
<accession>A0A5N6KPU1</accession>
<proteinExistence type="predicted"/>
<dbReference type="Proteomes" id="UP000326757">
    <property type="component" value="Unassembled WGS sequence"/>
</dbReference>
<protein>
    <recommendedName>
        <fullName evidence="4">Hydrophobin</fullName>
    </recommendedName>
</protein>
<evidence type="ECO:0000313" key="2">
    <source>
        <dbReference type="EMBL" id="KAB8305129.1"/>
    </source>
</evidence>
<keyword evidence="3" id="KW-1185">Reference proteome</keyword>
<evidence type="ECO:0008006" key="4">
    <source>
        <dbReference type="Google" id="ProtNLM"/>
    </source>
</evidence>
<evidence type="ECO:0000313" key="3">
    <source>
        <dbReference type="Proteomes" id="UP000326757"/>
    </source>
</evidence>
<evidence type="ECO:0000256" key="1">
    <source>
        <dbReference type="SAM" id="SignalP"/>
    </source>
</evidence>
<feature type="chain" id="PRO_5024839431" description="Hydrophobin" evidence="1">
    <location>
        <begin position="19"/>
        <end position="118"/>
    </location>
</feature>
<name>A0A5N6KPU1_MONLA</name>
<keyword evidence="1" id="KW-0732">Signal</keyword>
<organism evidence="2 3">
    <name type="scientific">Monilinia laxa</name>
    <name type="common">Brown rot fungus</name>
    <name type="synonym">Sclerotinia laxa</name>
    <dbReference type="NCBI Taxonomy" id="61186"/>
    <lineage>
        <taxon>Eukaryota</taxon>
        <taxon>Fungi</taxon>
        <taxon>Dikarya</taxon>
        <taxon>Ascomycota</taxon>
        <taxon>Pezizomycotina</taxon>
        <taxon>Leotiomycetes</taxon>
        <taxon>Helotiales</taxon>
        <taxon>Sclerotiniaceae</taxon>
        <taxon>Monilinia</taxon>
    </lineage>
</organism>
<gene>
    <name evidence="2" type="ORF">EYC80_004424</name>
</gene>
<feature type="signal peptide" evidence="1">
    <location>
        <begin position="1"/>
        <end position="18"/>
    </location>
</feature>
<sequence length="118" mass="12283">MKASFITALLAQAIMVSASVKYCDYGTALASGNTCSGVGGASYCCANTQTSSKPVYRGTCFPPQNQKNAEETSQSCSGGVSTLSDTPSSFITSEANKIHAIGRLLLRLSVTTVTTIRE</sequence>
<dbReference type="EMBL" id="VIGI01000001">
    <property type="protein sequence ID" value="KAB8305129.1"/>
    <property type="molecule type" value="Genomic_DNA"/>
</dbReference>